<evidence type="ECO:0000313" key="17">
    <source>
        <dbReference type="RefSeq" id="XP_004399501.1"/>
    </source>
</evidence>
<dbReference type="Gene3D" id="2.60.40.10">
    <property type="entry name" value="Immunoglobulins"/>
    <property type="match status" value="3"/>
</dbReference>
<proteinExistence type="predicted"/>
<comment type="subcellular location">
    <subcellularLocation>
        <location evidence="1">Membrane</location>
        <topology evidence="1">Single-pass type I membrane protein</topology>
    </subcellularLocation>
</comment>
<dbReference type="PANTHER" id="PTHR23037">
    <property type="entry name" value="CYTOKINE RECEPTOR"/>
    <property type="match status" value="1"/>
</dbReference>
<evidence type="ECO:0000256" key="6">
    <source>
        <dbReference type="ARBA" id="ARBA00023136"/>
    </source>
</evidence>
<keyword evidence="2 14" id="KW-0812">Transmembrane</keyword>
<keyword evidence="9" id="KW-0325">Glycoprotein</keyword>
<evidence type="ECO:0000256" key="8">
    <source>
        <dbReference type="ARBA" id="ARBA00023170"/>
    </source>
</evidence>
<dbReference type="InterPro" id="IPR036116">
    <property type="entry name" value="FN3_sf"/>
</dbReference>
<dbReference type="PANTHER" id="PTHR23037:SF46">
    <property type="entry name" value="INTERLEUKIN 5 RECEPTOR SUBUNIT ALPHA"/>
    <property type="match status" value="1"/>
</dbReference>
<comment type="subunit">
    <text evidence="11">Interacts with IL5. Interacts with CSF2RB. Interacts with JAK2. Interacts with SDCBP.</text>
</comment>
<dbReference type="AlphaFoldDB" id="A0A9B0GI13"/>
<evidence type="ECO:0000313" key="16">
    <source>
        <dbReference type="Proteomes" id="UP000245340"/>
    </source>
</evidence>
<keyword evidence="7" id="KW-1015">Disulfide bond</keyword>
<keyword evidence="4" id="KW-0677">Repeat</keyword>
<dbReference type="GO" id="GO:0004896">
    <property type="term" value="F:cytokine receptor activity"/>
    <property type="evidence" value="ECO:0007669"/>
    <property type="project" value="InterPro"/>
</dbReference>
<dbReference type="FunFam" id="2.60.40.10:FF:000741">
    <property type="entry name" value="Interleukin 5 receptor subunit alpha"/>
    <property type="match status" value="1"/>
</dbReference>
<reference evidence="17" key="1">
    <citation type="submission" date="2025-08" db="UniProtKB">
        <authorList>
            <consortium name="RefSeq"/>
        </authorList>
    </citation>
    <scope>IDENTIFICATION</scope>
</reference>
<keyword evidence="3" id="KW-0732">Signal</keyword>
<feature type="domain" description="Type I cytokine receptor cytokine-binding" evidence="15">
    <location>
        <begin position="346"/>
        <end position="450"/>
    </location>
</feature>
<evidence type="ECO:0000256" key="10">
    <source>
        <dbReference type="ARBA" id="ARBA00057788"/>
    </source>
</evidence>
<dbReference type="InterPro" id="IPR013783">
    <property type="entry name" value="Ig-like_fold"/>
</dbReference>
<feature type="region of interest" description="Disordered" evidence="13">
    <location>
        <begin position="45"/>
        <end position="68"/>
    </location>
</feature>
<feature type="compositionally biased region" description="Low complexity" evidence="13">
    <location>
        <begin position="111"/>
        <end position="131"/>
    </location>
</feature>
<evidence type="ECO:0000256" key="9">
    <source>
        <dbReference type="ARBA" id="ARBA00023180"/>
    </source>
</evidence>
<evidence type="ECO:0000256" key="12">
    <source>
        <dbReference type="ARBA" id="ARBA00067677"/>
    </source>
</evidence>
<protein>
    <recommendedName>
        <fullName evidence="12">Interleukin-5 receptor subunit alpha</fullName>
    </recommendedName>
</protein>
<comment type="function">
    <text evidence="10">Cell surface receptor that plays an important role in the survival, differentiation, and chemotaxis of eosinophils. Acts by forming a heterodimeric receptor with CSF2RB subunit and subsequently binding to interleukin-5. In unstimulated conditions, interacts constitutively with JAK2. Heterodimeric receptor activation leads to JAK2 stimulation and subsequent activation of the JAK-STAT pathway.</text>
</comment>
<feature type="region of interest" description="Disordered" evidence="13">
    <location>
        <begin position="101"/>
        <end position="171"/>
    </location>
</feature>
<organism evidence="16 17">
    <name type="scientific">Odobenus rosmarus divergens</name>
    <name type="common">Pacific walrus</name>
    <dbReference type="NCBI Taxonomy" id="9708"/>
    <lineage>
        <taxon>Eukaryota</taxon>
        <taxon>Metazoa</taxon>
        <taxon>Chordata</taxon>
        <taxon>Craniata</taxon>
        <taxon>Vertebrata</taxon>
        <taxon>Euteleostomi</taxon>
        <taxon>Mammalia</taxon>
        <taxon>Eutheria</taxon>
        <taxon>Laurasiatheria</taxon>
        <taxon>Carnivora</taxon>
        <taxon>Caniformia</taxon>
        <taxon>Pinnipedia</taxon>
        <taxon>Odobenidae</taxon>
        <taxon>Odobenus</taxon>
    </lineage>
</organism>
<dbReference type="FunFam" id="2.60.40.10:FF:000818">
    <property type="entry name" value="Interleukin 5 receptor subunit alpha"/>
    <property type="match status" value="1"/>
</dbReference>
<evidence type="ECO:0000256" key="1">
    <source>
        <dbReference type="ARBA" id="ARBA00004479"/>
    </source>
</evidence>
<evidence type="ECO:0000256" key="3">
    <source>
        <dbReference type="ARBA" id="ARBA00022729"/>
    </source>
</evidence>
<keyword evidence="6 14" id="KW-0472">Membrane</keyword>
<accession>A0A9B0GI13</accession>
<evidence type="ECO:0000256" key="2">
    <source>
        <dbReference type="ARBA" id="ARBA00022692"/>
    </source>
</evidence>
<evidence type="ECO:0000256" key="4">
    <source>
        <dbReference type="ARBA" id="ARBA00022737"/>
    </source>
</evidence>
<dbReference type="FunFam" id="2.60.40.10:FF:000755">
    <property type="entry name" value="Interleukin 5 receptor subunit alpha"/>
    <property type="match status" value="1"/>
</dbReference>
<evidence type="ECO:0000256" key="13">
    <source>
        <dbReference type="SAM" id="MobiDB-lite"/>
    </source>
</evidence>
<feature type="transmembrane region" description="Helical" evidence="14">
    <location>
        <begin position="557"/>
        <end position="577"/>
    </location>
</feature>
<dbReference type="PROSITE" id="PS01356">
    <property type="entry name" value="HEMATOPO_REC_S_F2"/>
    <property type="match status" value="1"/>
</dbReference>
<dbReference type="RefSeq" id="XP_004399501.1">
    <property type="nucleotide sequence ID" value="XM_004399444.1"/>
</dbReference>
<dbReference type="InterPro" id="IPR003532">
    <property type="entry name" value="Short_hematopoietin_rcpt_2_CS"/>
</dbReference>
<dbReference type="Pfam" id="PF09240">
    <property type="entry name" value="IL6Ra-bind"/>
    <property type="match status" value="1"/>
</dbReference>
<keyword evidence="16" id="KW-1185">Reference proteome</keyword>
<evidence type="ECO:0000256" key="5">
    <source>
        <dbReference type="ARBA" id="ARBA00022989"/>
    </source>
</evidence>
<sequence length="635" mass="70950">MQFCTPEALTAIVALSPFTVTVLAGEKNPLRTLALKWRVPPLTPGARPKKLSETLGGPATKNGKCPGKPDDSACSYWNVAGTRPHDLHIELYSAVERRPLTATGSHPPQAAPIAPLPSLRRAPARPPCTRSPAPPPPSSPPPRALPDGGRRDVTAARRSSANGEIAAGRGWGPSGLSPRRLPFYYPARSRARFCRASEGRVHRRRCSWGIRDTRDVIIMAPALLVLLWAMVIPRADLLPDKNSLLLPPANFTIKVIGLAQVLLHWEPNPDQEPKDVELGYHVRINAPQEDDYETRNTESKRVTVLHQGFSASVQTIPWNGHSLLASNWVSAELKAPPGSPGTSIVNLTCTTNTTLNNYNLLRPYQVSLYCTWLVGKDAPEDTQYFLYYRYGSSTEECQEYRKDTLKRNIACWFPRTFISSRGSDSLAVHANGSSKHATIKPFDQLFALHAIDRINPPVNVTAETEGTCLSIQWEKPISAFPNHCFEYEVKIYNTRKNYFQTEKMTTNTFISIIDDISKYCIQVRAAVSSVCRQMGFWSEWSQPVYVGNDDQKLSTEWFLIVLMATICFIVLIFTLICKIGHLWTRLFPPVPAPKNSIKDFFLIVRPEKTVSNETEIEVISYVEEPGLETLEDSVF</sequence>
<dbReference type="GO" id="GO:0009897">
    <property type="term" value="C:external side of plasma membrane"/>
    <property type="evidence" value="ECO:0007669"/>
    <property type="project" value="TreeGrafter"/>
</dbReference>
<feature type="compositionally biased region" description="Pro residues" evidence="13">
    <location>
        <begin position="132"/>
        <end position="144"/>
    </location>
</feature>
<dbReference type="Proteomes" id="UP000245340">
    <property type="component" value="Unplaced"/>
</dbReference>
<evidence type="ECO:0000259" key="15">
    <source>
        <dbReference type="Pfam" id="PF09240"/>
    </source>
</evidence>
<keyword evidence="5 14" id="KW-1133">Transmembrane helix</keyword>
<dbReference type="InterPro" id="IPR015321">
    <property type="entry name" value="TypeI_recpt_CBD"/>
</dbReference>
<name>A0A9B0GI13_ODORO</name>
<evidence type="ECO:0000256" key="7">
    <source>
        <dbReference type="ARBA" id="ARBA00023157"/>
    </source>
</evidence>
<evidence type="ECO:0000256" key="11">
    <source>
        <dbReference type="ARBA" id="ARBA00061948"/>
    </source>
</evidence>
<gene>
    <name evidence="17" type="primary">IL5RA</name>
</gene>
<keyword evidence="8 17" id="KW-0675">Receptor</keyword>
<dbReference type="SUPFAM" id="SSF49265">
    <property type="entry name" value="Fibronectin type III"/>
    <property type="match status" value="2"/>
</dbReference>
<evidence type="ECO:0000256" key="14">
    <source>
        <dbReference type="SAM" id="Phobius"/>
    </source>
</evidence>